<protein>
    <submittedName>
        <fullName evidence="3">DUF6787 family protein</fullName>
    </submittedName>
</protein>
<accession>A0AAW9SES5</accession>
<dbReference type="Pfam" id="PF20584">
    <property type="entry name" value="DUF6787"/>
    <property type="match status" value="1"/>
</dbReference>
<evidence type="ECO:0000313" key="4">
    <source>
        <dbReference type="Proteomes" id="UP001403385"/>
    </source>
</evidence>
<keyword evidence="1" id="KW-0472">Membrane</keyword>
<organism evidence="3 4">
    <name type="scientific">Rapidithrix thailandica</name>
    <dbReference type="NCBI Taxonomy" id="413964"/>
    <lineage>
        <taxon>Bacteria</taxon>
        <taxon>Pseudomonadati</taxon>
        <taxon>Bacteroidota</taxon>
        <taxon>Cytophagia</taxon>
        <taxon>Cytophagales</taxon>
        <taxon>Flammeovirgaceae</taxon>
        <taxon>Rapidithrix</taxon>
    </lineage>
</organism>
<evidence type="ECO:0000259" key="2">
    <source>
        <dbReference type="Pfam" id="PF20584"/>
    </source>
</evidence>
<proteinExistence type="predicted"/>
<feature type="domain" description="DUF6787" evidence="2">
    <location>
        <begin position="38"/>
        <end position="115"/>
    </location>
</feature>
<reference evidence="3 4" key="1">
    <citation type="submission" date="2024-04" db="EMBL/GenBank/DDBJ databases">
        <title>Novel genus in family Flammeovirgaceae.</title>
        <authorList>
            <person name="Nguyen T.H."/>
            <person name="Vuong T.Q."/>
            <person name="Le H."/>
            <person name="Kim S.-G."/>
        </authorList>
    </citation>
    <scope>NUCLEOTIDE SEQUENCE [LARGE SCALE GENOMIC DNA]</scope>
    <source>
        <strain evidence="3 4">JCM 23209</strain>
    </source>
</reference>
<keyword evidence="1" id="KW-0812">Transmembrane</keyword>
<feature type="transmembrane region" description="Helical" evidence="1">
    <location>
        <begin position="76"/>
        <end position="102"/>
    </location>
</feature>
<comment type="caution">
    <text evidence="3">The sequence shown here is derived from an EMBL/GenBank/DDBJ whole genome shotgun (WGS) entry which is preliminary data.</text>
</comment>
<gene>
    <name evidence="3" type="ORF">AAG747_24250</name>
</gene>
<evidence type="ECO:0000313" key="3">
    <source>
        <dbReference type="EMBL" id="MEN7551055.1"/>
    </source>
</evidence>
<feature type="transmembrane region" description="Helical" evidence="1">
    <location>
        <begin position="33"/>
        <end position="56"/>
    </location>
</feature>
<evidence type="ECO:0000256" key="1">
    <source>
        <dbReference type="SAM" id="Phobius"/>
    </source>
</evidence>
<dbReference type="Proteomes" id="UP001403385">
    <property type="component" value="Unassembled WGS sequence"/>
</dbReference>
<keyword evidence="1" id="KW-1133">Transmembrane helix</keyword>
<dbReference type="AlphaFoldDB" id="A0AAW9SES5"/>
<keyword evidence="4" id="KW-1185">Reference proteome</keyword>
<dbReference type="InterPro" id="IPR046714">
    <property type="entry name" value="DUF6787"/>
</dbReference>
<name>A0AAW9SES5_9BACT</name>
<sequence>MEREETLNSTTDNQTGVIKVFNRLKDKWGVDSLFQVFLILLVFSATGSTVVLIRGWLFDFLGFGEHTAFWLKTVAYLAFVMPAYQILLLVYGTMLGQFSFFWEKEKKLFRLIKKLFIR</sequence>
<dbReference type="RefSeq" id="WP_346823837.1">
    <property type="nucleotide sequence ID" value="NZ_JBDKWZ010000019.1"/>
</dbReference>
<dbReference type="EMBL" id="JBDKWZ010000019">
    <property type="protein sequence ID" value="MEN7551055.1"/>
    <property type="molecule type" value="Genomic_DNA"/>
</dbReference>